<feature type="region of interest" description="Disordered" evidence="9">
    <location>
        <begin position="554"/>
        <end position="576"/>
    </location>
</feature>
<dbReference type="InterPro" id="IPR036855">
    <property type="entry name" value="Znf_CCCH_sf"/>
</dbReference>
<feature type="zinc finger region" description="C3H1-type" evidence="8">
    <location>
        <begin position="16"/>
        <end position="43"/>
    </location>
</feature>
<dbReference type="Gene3D" id="3.20.20.100">
    <property type="entry name" value="NADP-dependent oxidoreductase domain"/>
    <property type="match status" value="1"/>
</dbReference>
<dbReference type="PROSITE" id="PS50103">
    <property type="entry name" value="ZF_C3H1"/>
    <property type="match status" value="1"/>
</dbReference>
<dbReference type="EMBL" id="BRYB01004772">
    <property type="protein sequence ID" value="GMI36558.1"/>
    <property type="molecule type" value="Genomic_DNA"/>
</dbReference>
<evidence type="ECO:0000256" key="5">
    <source>
        <dbReference type="ARBA" id="ARBA00022801"/>
    </source>
</evidence>
<evidence type="ECO:0000259" key="10">
    <source>
        <dbReference type="PROSITE" id="PS50103"/>
    </source>
</evidence>
<feature type="compositionally biased region" description="Basic and acidic residues" evidence="9">
    <location>
        <begin position="94"/>
        <end position="126"/>
    </location>
</feature>
<dbReference type="Gene3D" id="3.30.420.10">
    <property type="entry name" value="Ribonuclease H-like superfamily/Ribonuclease H"/>
    <property type="match status" value="1"/>
</dbReference>
<keyword evidence="12" id="KW-1185">Reference proteome</keyword>
<dbReference type="SUPFAM" id="SSF51430">
    <property type="entry name" value="NAD(P)-linked oxidoreductase"/>
    <property type="match status" value="1"/>
</dbReference>
<organism evidence="11 12">
    <name type="scientific">Tetraparma gracilis</name>
    <dbReference type="NCBI Taxonomy" id="2962635"/>
    <lineage>
        <taxon>Eukaryota</taxon>
        <taxon>Sar</taxon>
        <taxon>Stramenopiles</taxon>
        <taxon>Ochrophyta</taxon>
        <taxon>Bolidophyceae</taxon>
        <taxon>Parmales</taxon>
        <taxon>Triparmaceae</taxon>
        <taxon>Tetraparma</taxon>
    </lineage>
</organism>
<dbReference type="SUPFAM" id="SSF90229">
    <property type="entry name" value="CCCH zinc finger"/>
    <property type="match status" value="1"/>
</dbReference>
<evidence type="ECO:0000256" key="6">
    <source>
        <dbReference type="ARBA" id="ARBA00022833"/>
    </source>
</evidence>
<dbReference type="Pfam" id="PF00642">
    <property type="entry name" value="zf-CCCH"/>
    <property type="match status" value="1"/>
</dbReference>
<gene>
    <name evidence="11" type="ORF">TeGR_g2013</name>
</gene>
<feature type="compositionally biased region" description="Low complexity" evidence="9">
    <location>
        <begin position="291"/>
        <end position="301"/>
    </location>
</feature>
<dbReference type="InterPro" id="IPR013520">
    <property type="entry name" value="Ribonucl_H"/>
</dbReference>
<keyword evidence="2" id="KW-0540">Nuclease</keyword>
<reference evidence="11 12" key="1">
    <citation type="journal article" date="2023" name="Commun. Biol.">
        <title>Genome analysis of Parmales, the sister group of diatoms, reveals the evolutionary specialization of diatoms from phago-mixotrophs to photoautotrophs.</title>
        <authorList>
            <person name="Ban H."/>
            <person name="Sato S."/>
            <person name="Yoshikawa S."/>
            <person name="Yamada K."/>
            <person name="Nakamura Y."/>
            <person name="Ichinomiya M."/>
            <person name="Sato N."/>
            <person name="Blanc-Mathieu R."/>
            <person name="Endo H."/>
            <person name="Kuwata A."/>
            <person name="Ogata H."/>
        </authorList>
    </citation>
    <scope>NUCLEOTIDE SEQUENCE [LARGE SCALE GENOMIC DNA]</scope>
</reference>
<feature type="region of interest" description="Disordered" evidence="9">
    <location>
        <begin position="1"/>
        <end position="324"/>
    </location>
</feature>
<dbReference type="Pfam" id="PF00248">
    <property type="entry name" value="Aldo_ket_red"/>
    <property type="match status" value="1"/>
</dbReference>
<evidence type="ECO:0000256" key="9">
    <source>
        <dbReference type="SAM" id="MobiDB-lite"/>
    </source>
</evidence>
<feature type="compositionally biased region" description="Low complexity" evidence="9">
    <location>
        <begin position="240"/>
        <end position="282"/>
    </location>
</feature>
<dbReference type="Gene3D" id="4.10.1000.10">
    <property type="entry name" value="Zinc finger, CCCH-type"/>
    <property type="match status" value="1"/>
</dbReference>
<dbReference type="SUPFAM" id="SSF53098">
    <property type="entry name" value="Ribonuclease H-like"/>
    <property type="match status" value="1"/>
</dbReference>
<evidence type="ECO:0000256" key="2">
    <source>
        <dbReference type="ARBA" id="ARBA00022722"/>
    </source>
</evidence>
<feature type="compositionally biased region" description="Basic residues" evidence="9">
    <location>
        <begin position="1"/>
        <end position="10"/>
    </location>
</feature>
<comment type="caution">
    <text evidence="11">The sequence shown here is derived from an EMBL/GenBank/DDBJ whole genome shotgun (WGS) entry which is preliminary data.</text>
</comment>
<feature type="compositionally biased region" description="Low complexity" evidence="9">
    <location>
        <begin position="80"/>
        <end position="92"/>
    </location>
</feature>
<feature type="compositionally biased region" description="Basic and acidic residues" evidence="9">
    <location>
        <begin position="210"/>
        <end position="239"/>
    </location>
</feature>
<dbReference type="InterPro" id="IPR036397">
    <property type="entry name" value="RNaseH_sf"/>
</dbReference>
<dbReference type="SMART" id="SM00356">
    <property type="entry name" value="ZnF_C3H1"/>
    <property type="match status" value="1"/>
</dbReference>
<feature type="region of interest" description="Disordered" evidence="9">
    <location>
        <begin position="672"/>
        <end position="724"/>
    </location>
</feature>
<dbReference type="SMART" id="SM00479">
    <property type="entry name" value="EXOIII"/>
    <property type="match status" value="1"/>
</dbReference>
<comment type="function">
    <text evidence="7">Exoribonuclease involved in ribosome biosynthesis. Involved in the processing of ITS1, the internal transcribed spacer localized between the 18S and 5.8S rRNAs.</text>
</comment>
<feature type="compositionally biased region" description="Basic and acidic residues" evidence="9">
    <location>
        <begin position="688"/>
        <end position="710"/>
    </location>
</feature>
<accession>A0ABQ6MZ11</accession>
<evidence type="ECO:0000313" key="12">
    <source>
        <dbReference type="Proteomes" id="UP001165060"/>
    </source>
</evidence>
<protein>
    <recommendedName>
        <fullName evidence="10">C3H1-type domain-containing protein</fullName>
    </recommendedName>
</protein>
<feature type="compositionally biased region" description="Low complexity" evidence="9">
    <location>
        <begin position="41"/>
        <end position="60"/>
    </location>
</feature>
<dbReference type="PANTHER" id="PTHR12801">
    <property type="entry name" value="RNA EXONUCLEASE REXO1 / RECO3 FAMILY MEMBER-RELATED"/>
    <property type="match status" value="1"/>
</dbReference>
<keyword evidence="6 8" id="KW-0862">Zinc</keyword>
<keyword evidence="1" id="KW-0698">rRNA processing</keyword>
<evidence type="ECO:0000256" key="7">
    <source>
        <dbReference type="ARBA" id="ARBA00025599"/>
    </source>
</evidence>
<feature type="compositionally biased region" description="Pro residues" evidence="9">
    <location>
        <begin position="306"/>
        <end position="317"/>
    </location>
</feature>
<sequence length="1222" mass="131013">MSASKKHYTLHKAAAPGAKSPCAFFARGDCRNGDTCKFSHGDPAPSPADDGGDSSSVVSSESEEESDGEELPTAPPPKAKAPAKVPAKAPAAKAKKEAKAAAPKKEAKAAAPKKEAKAAAPKKEAKAAAPKKAKKEKAKPAPPPPAESESEAVSSESEDEAGADAESDAESDGAESDGAESDGAESDDAESDSDMAAAKKQMEALAAKMRALEEAKKEKKRKAEEKKREEEAAKKEKAAAKAAAKAARSASPTAPATTKRSPADSLSSLFSGSDFPISSFSTTPPPPATSPAPKAAAASPARAERPPPPAVPLPHPPATDEGRKWNPLVMKTREHPRFEGCMNLVPEHLPDKEKARWFEAAAFKKLKKTDERRGMPKLIAIDCEMCETRDPESGAVDSKALCRLSVVDGTKKQGDSGFVLIDTLVKPDHPVTDYRTKINGIREADLTGVAFTLKHAQKFMARLCTSETIIAGHAIHNDLISLKMKHYRTLDSAFLYKVDGESSAPPSLKDCVFSILDGEMPATHDSVNDAAQAMRLIQEFLDNGCQQLKEVVRTKRADRPGGGGSGRGPSASNAGDSLFIHRVPKEHGTEYVKKLFTNHVKVIPRKVDPMEVGGGEFSKTIVWFESDELCRAAFDAFAGPVVPDKEGREQKRVYNKEGKYVMVRRNLGAKKGPANVEAPAKVEAPGEAGEKQREAKGLEKGEEKAKEKKGTPTHTRGKRGGKKADGEVNLLHDGCAALVNSHQLLRSALSTVSAGEHVYAGSENQYWILRSATDTIVTDAAYGGEEEEDHYLYWWDDRDGPGWMGWWITPVEVGNSRYLAAAYSSASSPTDQSLGWERAGDRLSMVVVRNPRSGAGDMELIVSASSQFEEHEECLAEEARGIYGLDRGNAHAHGGRPLPAYGLGTLPLGVCYSGWGRPPRATALALLRYAEASGVRFFDTADSYFEGGDASQAGYAEALLAEAFSGAELLSSTPSREAPPELLVATKAGMHRVSPLAAGWRPVAFTRGSLRATVLTQKARLGGGTLGMWSFHHVDEYSCEDGRDGLFLGLLAELKLLVEEGHVDGVGLCNASVGHVEKARGVLPVAAVQNKYSLWDRTAEKPPELPAGSKRKASAATKRGVLPYCHEHGIPFFPYGALGGHDARMGRVSLARDFPRLARMAENKGVSPHQLALAYMRQKWPLIVHIVGARSKERVDELVKLGKPEGMVLFTRDEMDELDALG</sequence>
<dbReference type="PANTHER" id="PTHR12801:SF45">
    <property type="entry name" value="RNA EXONUCLEASE 4"/>
    <property type="match status" value="1"/>
</dbReference>
<dbReference type="Proteomes" id="UP001165060">
    <property type="component" value="Unassembled WGS sequence"/>
</dbReference>
<keyword evidence="5" id="KW-0378">Hydrolase</keyword>
<feature type="compositionally biased region" description="Low complexity" evidence="9">
    <location>
        <begin position="194"/>
        <end position="209"/>
    </location>
</feature>
<keyword evidence="3 8" id="KW-0479">Metal-binding</keyword>
<dbReference type="InterPro" id="IPR047021">
    <property type="entry name" value="REXO1/3/4-like"/>
</dbReference>
<name>A0ABQ6MZ11_9STRA</name>
<feature type="compositionally biased region" description="Acidic residues" evidence="9">
    <location>
        <begin position="61"/>
        <end position="70"/>
    </location>
</feature>
<dbReference type="InterPro" id="IPR023210">
    <property type="entry name" value="NADP_OxRdtase_dom"/>
</dbReference>
<feature type="compositionally biased region" description="Basic and acidic residues" evidence="9">
    <location>
        <begin position="28"/>
        <end position="40"/>
    </location>
</feature>
<evidence type="ECO:0000256" key="1">
    <source>
        <dbReference type="ARBA" id="ARBA00022552"/>
    </source>
</evidence>
<evidence type="ECO:0000256" key="8">
    <source>
        <dbReference type="PROSITE-ProRule" id="PRU00723"/>
    </source>
</evidence>
<dbReference type="InterPro" id="IPR000571">
    <property type="entry name" value="Znf_CCCH"/>
</dbReference>
<feature type="domain" description="C3H1-type" evidence="10">
    <location>
        <begin position="16"/>
        <end position="43"/>
    </location>
</feature>
<evidence type="ECO:0000256" key="3">
    <source>
        <dbReference type="ARBA" id="ARBA00022723"/>
    </source>
</evidence>
<proteinExistence type="predicted"/>
<evidence type="ECO:0000256" key="4">
    <source>
        <dbReference type="ARBA" id="ARBA00022771"/>
    </source>
</evidence>
<dbReference type="InterPro" id="IPR012337">
    <property type="entry name" value="RNaseH-like_sf"/>
</dbReference>
<dbReference type="InterPro" id="IPR036812">
    <property type="entry name" value="NAD(P)_OxRdtase_dom_sf"/>
</dbReference>
<evidence type="ECO:0000313" key="11">
    <source>
        <dbReference type="EMBL" id="GMI36558.1"/>
    </source>
</evidence>
<keyword evidence="4 8" id="KW-0863">Zinc-finger</keyword>
<feature type="compositionally biased region" description="Acidic residues" evidence="9">
    <location>
        <begin position="156"/>
        <end position="193"/>
    </location>
</feature>